<comment type="caution">
    <text evidence="3">The sequence shown here is derived from an EMBL/GenBank/DDBJ whole genome shotgun (WGS) entry which is preliminary data.</text>
</comment>
<name>A0A543DQ69_9PSEU</name>
<organism evidence="3 4">
    <name type="scientific">Pseudonocardia kunmingensis</name>
    <dbReference type="NCBI Taxonomy" id="630975"/>
    <lineage>
        <taxon>Bacteria</taxon>
        <taxon>Bacillati</taxon>
        <taxon>Actinomycetota</taxon>
        <taxon>Actinomycetes</taxon>
        <taxon>Pseudonocardiales</taxon>
        <taxon>Pseudonocardiaceae</taxon>
        <taxon>Pseudonocardia</taxon>
    </lineage>
</organism>
<dbReference type="SUPFAM" id="SSF51556">
    <property type="entry name" value="Metallo-dependent hydrolases"/>
    <property type="match status" value="1"/>
</dbReference>
<dbReference type="Proteomes" id="UP000315677">
    <property type="component" value="Unassembled WGS sequence"/>
</dbReference>
<dbReference type="InterPro" id="IPR006680">
    <property type="entry name" value="Amidohydro-rel"/>
</dbReference>
<keyword evidence="1" id="KW-0456">Lyase</keyword>
<dbReference type="Gene3D" id="3.20.20.140">
    <property type="entry name" value="Metal-dependent hydrolases"/>
    <property type="match status" value="1"/>
</dbReference>
<gene>
    <name evidence="3" type="ORF">FB558_4044</name>
</gene>
<dbReference type="AlphaFoldDB" id="A0A543DQ69"/>
<evidence type="ECO:0000259" key="2">
    <source>
        <dbReference type="Pfam" id="PF04909"/>
    </source>
</evidence>
<dbReference type="InterPro" id="IPR032465">
    <property type="entry name" value="ACMSD"/>
</dbReference>
<dbReference type="GO" id="GO:0016831">
    <property type="term" value="F:carboxy-lyase activity"/>
    <property type="evidence" value="ECO:0007669"/>
    <property type="project" value="InterPro"/>
</dbReference>
<evidence type="ECO:0000313" key="4">
    <source>
        <dbReference type="Proteomes" id="UP000315677"/>
    </source>
</evidence>
<dbReference type="GO" id="GO:0019748">
    <property type="term" value="P:secondary metabolic process"/>
    <property type="evidence" value="ECO:0007669"/>
    <property type="project" value="TreeGrafter"/>
</dbReference>
<sequence length="332" mass="35532">MNPTVDVHTHCIPASLLDRIRDGTAPGGVGVVRRGNEEWVTHPGGFAYPLAPTFHDIEARLAGMDAAGIGTGVMSISPDLYAYEVGARDASVHAALFNDALADLVAAHPDRLAGLATLPLQEPDSAVIELVRSVKDLGLRGAQIGPVIAGDWLDHPRFRPVLRAAADLRVPLVLHPYYLGPRPDFADYYLVNLVGNPLQTTTVAARLILGGVLDEFPDLRFVLVHGGGFLPYQIGRLDHGWRVRPEAHGCVDPPSAYLGRFAFDTLTHSPAALRYLLDLAGDAVVYGTDTPFDMGGGSLTAQLRGLEVAPAVRAAVAGGTARRIFDLEEEHR</sequence>
<evidence type="ECO:0000313" key="3">
    <source>
        <dbReference type="EMBL" id="TQM11481.1"/>
    </source>
</evidence>
<evidence type="ECO:0000256" key="1">
    <source>
        <dbReference type="ARBA" id="ARBA00023239"/>
    </source>
</evidence>
<dbReference type="GO" id="GO:0005737">
    <property type="term" value="C:cytoplasm"/>
    <property type="evidence" value="ECO:0007669"/>
    <property type="project" value="TreeGrafter"/>
</dbReference>
<dbReference type="GO" id="GO:0016787">
    <property type="term" value="F:hydrolase activity"/>
    <property type="evidence" value="ECO:0007669"/>
    <property type="project" value="InterPro"/>
</dbReference>
<dbReference type="PANTHER" id="PTHR21240:SF28">
    <property type="entry name" value="ISO-OROTATE DECARBOXYLASE (EUROFUNG)"/>
    <property type="match status" value="1"/>
</dbReference>
<dbReference type="PANTHER" id="PTHR21240">
    <property type="entry name" value="2-AMINO-3-CARBOXYLMUCONATE-6-SEMIALDEHYDE DECARBOXYLASE"/>
    <property type="match status" value="1"/>
</dbReference>
<dbReference type="InterPro" id="IPR032466">
    <property type="entry name" value="Metal_Hydrolase"/>
</dbReference>
<protein>
    <submittedName>
        <fullName evidence="3">Aminocarboxymuconate-semialdehyde decarboxylase</fullName>
    </submittedName>
</protein>
<dbReference type="EMBL" id="VFPA01000002">
    <property type="protein sequence ID" value="TQM11481.1"/>
    <property type="molecule type" value="Genomic_DNA"/>
</dbReference>
<dbReference type="Pfam" id="PF04909">
    <property type="entry name" value="Amidohydro_2"/>
    <property type="match status" value="1"/>
</dbReference>
<proteinExistence type="predicted"/>
<accession>A0A543DQ69</accession>
<keyword evidence="4" id="KW-1185">Reference proteome</keyword>
<feature type="domain" description="Amidohydrolase-related" evidence="2">
    <location>
        <begin position="5"/>
        <end position="327"/>
    </location>
</feature>
<dbReference type="RefSeq" id="WP_170231425.1">
    <property type="nucleotide sequence ID" value="NZ_VFPA01000002.1"/>
</dbReference>
<reference evidence="3 4" key="1">
    <citation type="submission" date="2019-06" db="EMBL/GenBank/DDBJ databases">
        <title>Sequencing the genomes of 1000 actinobacteria strains.</title>
        <authorList>
            <person name="Klenk H.-P."/>
        </authorList>
    </citation>
    <scope>NUCLEOTIDE SEQUENCE [LARGE SCALE GENOMIC DNA]</scope>
    <source>
        <strain evidence="3 4">DSM 45301</strain>
    </source>
</reference>